<accession>A0ACC0F283</accession>
<comment type="caution">
    <text evidence="1">The sequence shown here is derived from an EMBL/GenBank/DDBJ whole genome shotgun (WGS) entry which is preliminary data.</text>
</comment>
<reference evidence="1 2" key="1">
    <citation type="journal article" date="2022" name="Plant J.">
        <title>Chromosome-level genome of Camellia lanceoleosa provides a valuable resource for understanding genome evolution and self-incompatibility.</title>
        <authorList>
            <person name="Gong W."/>
            <person name="Xiao S."/>
            <person name="Wang L."/>
            <person name="Liao Z."/>
            <person name="Chang Y."/>
            <person name="Mo W."/>
            <person name="Hu G."/>
            <person name="Li W."/>
            <person name="Zhao G."/>
            <person name="Zhu H."/>
            <person name="Hu X."/>
            <person name="Ji K."/>
            <person name="Xiang X."/>
            <person name="Song Q."/>
            <person name="Yuan D."/>
            <person name="Jin S."/>
            <person name="Zhang L."/>
        </authorList>
    </citation>
    <scope>NUCLEOTIDE SEQUENCE [LARGE SCALE GENOMIC DNA]</scope>
    <source>
        <strain evidence="1">SQ_2022a</strain>
    </source>
</reference>
<dbReference type="EMBL" id="CM045768">
    <property type="protein sequence ID" value="KAI7982559.1"/>
    <property type="molecule type" value="Genomic_DNA"/>
</dbReference>
<keyword evidence="2" id="KW-1185">Reference proteome</keyword>
<protein>
    <submittedName>
        <fullName evidence="1">Uncharacterized protein</fullName>
    </submittedName>
</protein>
<organism evidence="1 2">
    <name type="scientific">Camellia lanceoleosa</name>
    <dbReference type="NCBI Taxonomy" id="1840588"/>
    <lineage>
        <taxon>Eukaryota</taxon>
        <taxon>Viridiplantae</taxon>
        <taxon>Streptophyta</taxon>
        <taxon>Embryophyta</taxon>
        <taxon>Tracheophyta</taxon>
        <taxon>Spermatophyta</taxon>
        <taxon>Magnoliopsida</taxon>
        <taxon>eudicotyledons</taxon>
        <taxon>Gunneridae</taxon>
        <taxon>Pentapetalae</taxon>
        <taxon>asterids</taxon>
        <taxon>Ericales</taxon>
        <taxon>Theaceae</taxon>
        <taxon>Camellia</taxon>
    </lineage>
</organism>
<gene>
    <name evidence="1" type="ORF">LOK49_LG15G00812</name>
</gene>
<proteinExistence type="predicted"/>
<evidence type="ECO:0000313" key="1">
    <source>
        <dbReference type="EMBL" id="KAI7982559.1"/>
    </source>
</evidence>
<sequence>MEVSLEDLAQWLVLTEEDEAEVVVDDVHIQSTEEKAGLCLVGKLLTMRHFSMDALRSTLLSVWKASKGVVFKLLGNNLFLIQFGHIVDKRRVMANGPWSFDKHLVMLKDFNGALQPSEITFSIVEFWVHASNLPLISMTRDVGVLLGNNLGQFVDMEYGEGGIAWGRTLRIRVAINIAKPLRRGLKLSLGGRESVWVTLQYERLPNFCFHCGLLGHCVRDCGNRLLDGAPRVEVRMQYGPWLRADASQGRVRREFHGELMSRKKL</sequence>
<name>A0ACC0F283_9ERIC</name>
<dbReference type="Proteomes" id="UP001060215">
    <property type="component" value="Chromosome 11"/>
</dbReference>
<evidence type="ECO:0000313" key="2">
    <source>
        <dbReference type="Proteomes" id="UP001060215"/>
    </source>
</evidence>